<evidence type="ECO:0000313" key="1">
    <source>
        <dbReference type="EMBL" id="KAJ8377014.1"/>
    </source>
</evidence>
<name>A0A9Q1G7P2_SYNKA</name>
<feature type="non-terminal residue" evidence="1">
    <location>
        <position position="196"/>
    </location>
</feature>
<dbReference type="EMBL" id="JAINUF010000002">
    <property type="protein sequence ID" value="KAJ8377014.1"/>
    <property type="molecule type" value="Genomic_DNA"/>
</dbReference>
<accession>A0A9Q1G7P2</accession>
<sequence>MFCFRHGGQRSAEEADRIVTKSHKQPQERPWRCAVTRWRVASPRPCACQRPGSQGSGLSAIPCRPLEEKVLPQQQELCLHQRRPPQRRRATLCCRHPAQPPEKAPLHPLWGTCSRPAALLRLLAPSSATHRHLEVSKLAPRRLPEVSKLAPRRLPEVNKQAPRRLPEVNKLAPRRLLEVNKQAPRRLLEVNKQAPR</sequence>
<protein>
    <submittedName>
        <fullName evidence="1">Uncharacterized protein</fullName>
    </submittedName>
</protein>
<gene>
    <name evidence="1" type="ORF">SKAU_G00075940</name>
</gene>
<proteinExistence type="predicted"/>
<reference evidence="1" key="1">
    <citation type="journal article" date="2023" name="Science">
        <title>Genome structures resolve the early diversification of teleost fishes.</title>
        <authorList>
            <person name="Parey E."/>
            <person name="Louis A."/>
            <person name="Montfort J."/>
            <person name="Bouchez O."/>
            <person name="Roques C."/>
            <person name="Iampietro C."/>
            <person name="Lluch J."/>
            <person name="Castinel A."/>
            <person name="Donnadieu C."/>
            <person name="Desvignes T."/>
            <person name="Floi Bucao C."/>
            <person name="Jouanno E."/>
            <person name="Wen M."/>
            <person name="Mejri S."/>
            <person name="Dirks R."/>
            <person name="Jansen H."/>
            <person name="Henkel C."/>
            <person name="Chen W.J."/>
            <person name="Zahm M."/>
            <person name="Cabau C."/>
            <person name="Klopp C."/>
            <person name="Thompson A.W."/>
            <person name="Robinson-Rechavi M."/>
            <person name="Braasch I."/>
            <person name="Lecointre G."/>
            <person name="Bobe J."/>
            <person name="Postlethwait J.H."/>
            <person name="Berthelot C."/>
            <person name="Roest Crollius H."/>
            <person name="Guiguen Y."/>
        </authorList>
    </citation>
    <scope>NUCLEOTIDE SEQUENCE</scope>
    <source>
        <strain evidence="1">WJC10195</strain>
    </source>
</reference>
<comment type="caution">
    <text evidence="1">The sequence shown here is derived from an EMBL/GenBank/DDBJ whole genome shotgun (WGS) entry which is preliminary data.</text>
</comment>
<keyword evidence="2" id="KW-1185">Reference proteome</keyword>
<dbReference type="Proteomes" id="UP001152622">
    <property type="component" value="Chromosome 2"/>
</dbReference>
<evidence type="ECO:0000313" key="2">
    <source>
        <dbReference type="Proteomes" id="UP001152622"/>
    </source>
</evidence>
<dbReference type="AlphaFoldDB" id="A0A9Q1G7P2"/>
<organism evidence="1 2">
    <name type="scientific">Synaphobranchus kaupii</name>
    <name type="common">Kaup's arrowtooth eel</name>
    <dbReference type="NCBI Taxonomy" id="118154"/>
    <lineage>
        <taxon>Eukaryota</taxon>
        <taxon>Metazoa</taxon>
        <taxon>Chordata</taxon>
        <taxon>Craniata</taxon>
        <taxon>Vertebrata</taxon>
        <taxon>Euteleostomi</taxon>
        <taxon>Actinopterygii</taxon>
        <taxon>Neopterygii</taxon>
        <taxon>Teleostei</taxon>
        <taxon>Anguilliformes</taxon>
        <taxon>Synaphobranchidae</taxon>
        <taxon>Synaphobranchus</taxon>
    </lineage>
</organism>